<accession>A0A7D4BCM0</accession>
<dbReference type="EMBL" id="CP041345">
    <property type="protein sequence ID" value="QKG78863.1"/>
    <property type="molecule type" value="Genomic_DNA"/>
</dbReference>
<dbReference type="InterPro" id="IPR036412">
    <property type="entry name" value="HAD-like_sf"/>
</dbReference>
<dbReference type="SUPFAM" id="SSF56784">
    <property type="entry name" value="HAD-like"/>
    <property type="match status" value="1"/>
</dbReference>
<dbReference type="AlphaFoldDB" id="A0A7D4BCM0"/>
<dbReference type="Proteomes" id="UP000500961">
    <property type="component" value="Chromosome"/>
</dbReference>
<sequence length="139" mass="15991">MLRVAVDFDGTIVENEYPAMGKPLLFAFETLKELQKRGFVLILWTVRTGKLLDEAVELCKQNGVEFYAINSNHPEEVFDTDTPRKLDVDVFIDDRNLGGFPGWDKVFQTLCPNEPVQIAQKKVLSRYKRKGFIRRLLGI</sequence>
<organism evidence="1 2">
    <name type="scientific">Tenuifilum thalassicum</name>
    <dbReference type="NCBI Taxonomy" id="2590900"/>
    <lineage>
        <taxon>Bacteria</taxon>
        <taxon>Pseudomonadati</taxon>
        <taxon>Bacteroidota</taxon>
        <taxon>Bacteroidia</taxon>
        <taxon>Bacteroidales</taxon>
        <taxon>Tenuifilaceae</taxon>
        <taxon>Tenuifilum</taxon>
    </lineage>
</organism>
<dbReference type="RefSeq" id="WP_173072378.1">
    <property type="nucleotide sequence ID" value="NZ_CP041345.1"/>
</dbReference>
<dbReference type="PIRSF" id="PIRSF020079">
    <property type="entry name" value="UCP020079"/>
    <property type="match status" value="1"/>
</dbReference>
<gene>
    <name evidence="1" type="ORF">FHG85_00795</name>
</gene>
<dbReference type="GO" id="GO:0016787">
    <property type="term" value="F:hydrolase activity"/>
    <property type="evidence" value="ECO:0007669"/>
    <property type="project" value="UniProtKB-KW"/>
</dbReference>
<evidence type="ECO:0000313" key="2">
    <source>
        <dbReference type="Proteomes" id="UP000500961"/>
    </source>
</evidence>
<reference evidence="1 2" key="1">
    <citation type="submission" date="2019-07" db="EMBL/GenBank/DDBJ databases">
        <title>Thalassofilum flectens gen. nov., sp. nov., a novel moderate thermophilic anaerobe from a shallow sea hot spring in Kunashir Island (Russia), representing a new family in the order Bacteroidales, and proposal of Thalassofilacea fam. nov.</title>
        <authorList>
            <person name="Kochetkova T.V."/>
            <person name="Podosokorskaya O.A."/>
            <person name="Novikov A."/>
            <person name="Elcheninov A.G."/>
            <person name="Toshchakov S.V."/>
            <person name="Kublanov I.V."/>
        </authorList>
    </citation>
    <scope>NUCLEOTIDE SEQUENCE [LARGE SCALE GENOMIC DNA]</scope>
    <source>
        <strain evidence="1 2">38-H</strain>
    </source>
</reference>
<evidence type="ECO:0000313" key="1">
    <source>
        <dbReference type="EMBL" id="QKG78863.1"/>
    </source>
</evidence>
<dbReference type="Gene3D" id="3.40.50.1000">
    <property type="entry name" value="HAD superfamily/HAD-like"/>
    <property type="match status" value="1"/>
</dbReference>
<dbReference type="InterPro" id="IPR023214">
    <property type="entry name" value="HAD_sf"/>
</dbReference>
<proteinExistence type="predicted"/>
<protein>
    <submittedName>
        <fullName evidence="1">Hydrolase</fullName>
    </submittedName>
</protein>
<keyword evidence="2" id="KW-1185">Reference proteome</keyword>
<dbReference type="KEGG" id="ttz:FHG85_00795"/>
<dbReference type="NCBIfam" id="NF046079">
    <property type="entry name" value="HAD_phos_BT0820"/>
    <property type="match status" value="1"/>
</dbReference>
<keyword evidence="1" id="KW-0378">Hydrolase</keyword>
<dbReference type="InterPro" id="IPR016769">
    <property type="entry name" value="Phage_SP01_Orf1"/>
</dbReference>
<name>A0A7D4BCM0_9BACT</name>